<dbReference type="Proteomes" id="UP000693972">
    <property type="component" value="Unassembled WGS sequence"/>
</dbReference>
<reference evidence="10 11" key="1">
    <citation type="submission" date="2021-07" db="EMBL/GenBank/DDBJ databases">
        <title>Karlodiniumbacter phycospheric gen. nov., sp. nov., a phycosphere bacterium isolated from karlodinium veneficum.</title>
        <authorList>
            <person name="Peng Y."/>
            <person name="Jiang L."/>
            <person name="Lee J."/>
        </authorList>
    </citation>
    <scope>NUCLEOTIDE SEQUENCE</scope>
    <source>
        <strain evidence="10 11">N5</strain>
    </source>
</reference>
<keyword evidence="11" id="KW-1185">Reference proteome</keyword>
<keyword evidence="10" id="KW-0548">Nucleotidyltransferase</keyword>
<dbReference type="CDD" id="cd02503">
    <property type="entry name" value="MobA"/>
    <property type="match status" value="1"/>
</dbReference>
<evidence type="ECO:0000256" key="1">
    <source>
        <dbReference type="ARBA" id="ARBA00022490"/>
    </source>
</evidence>
<sequence length="187" mass="19484">MQLAEHDFPAVILAGGQGRRIGGDKARVLLGGVPLWRHVLDRVSPQVHGVAVNADEAFEGLPVVPDEVPGQGPLGGILAAMVWAQGLGAARVLTVAVDTPFLPLDLAARLDVPGRIVAAQTEDGLHGTTALWDVSLADDLRNALAAGTRKVTDWADGVGVTPVMFEDAGAFFNVNTAEDLAMAEARL</sequence>
<evidence type="ECO:0000256" key="7">
    <source>
        <dbReference type="ARBA" id="ARBA00023150"/>
    </source>
</evidence>
<dbReference type="Pfam" id="PF12804">
    <property type="entry name" value="NTP_transf_3"/>
    <property type="match status" value="1"/>
</dbReference>
<comment type="subunit">
    <text evidence="8">Monomer.</text>
</comment>
<feature type="binding site" evidence="8">
    <location>
        <position position="98"/>
    </location>
    <ligand>
        <name>GTP</name>
        <dbReference type="ChEBI" id="CHEBI:37565"/>
    </ligand>
</feature>
<dbReference type="PANTHER" id="PTHR19136:SF81">
    <property type="entry name" value="MOLYBDENUM COFACTOR GUANYLYLTRANSFERASE"/>
    <property type="match status" value="1"/>
</dbReference>
<feature type="binding site" evidence="8">
    <location>
        <begin position="13"/>
        <end position="15"/>
    </location>
    <ligand>
        <name>GTP</name>
        <dbReference type="ChEBI" id="CHEBI:37565"/>
    </ligand>
</feature>
<dbReference type="EC" id="2.7.7.77" evidence="8"/>
<evidence type="ECO:0000256" key="3">
    <source>
        <dbReference type="ARBA" id="ARBA00022723"/>
    </source>
</evidence>
<evidence type="ECO:0000256" key="5">
    <source>
        <dbReference type="ARBA" id="ARBA00022842"/>
    </source>
</evidence>
<keyword evidence="6 8" id="KW-0342">GTP-binding</keyword>
<feature type="binding site" evidence="8">
    <location>
        <position position="25"/>
    </location>
    <ligand>
        <name>GTP</name>
        <dbReference type="ChEBI" id="CHEBI:37565"/>
    </ligand>
</feature>
<feature type="binding site" evidence="8">
    <location>
        <position position="66"/>
    </location>
    <ligand>
        <name>GTP</name>
        <dbReference type="ChEBI" id="CHEBI:37565"/>
    </ligand>
</feature>
<dbReference type="Gene3D" id="3.90.550.10">
    <property type="entry name" value="Spore Coat Polysaccharide Biosynthesis Protein SpsA, Chain A"/>
    <property type="match status" value="1"/>
</dbReference>
<keyword evidence="3 8" id="KW-0479">Metal-binding</keyword>
<dbReference type="AlphaFoldDB" id="A0A975TTW7"/>
<dbReference type="HAMAP" id="MF_00316">
    <property type="entry name" value="MobA"/>
    <property type="match status" value="1"/>
</dbReference>
<dbReference type="PANTHER" id="PTHR19136">
    <property type="entry name" value="MOLYBDENUM COFACTOR GUANYLYLTRANSFERASE"/>
    <property type="match status" value="1"/>
</dbReference>
<keyword evidence="5 8" id="KW-0460">Magnesium</keyword>
<dbReference type="GO" id="GO:0005525">
    <property type="term" value="F:GTP binding"/>
    <property type="evidence" value="ECO:0007669"/>
    <property type="project" value="UniProtKB-UniRule"/>
</dbReference>
<dbReference type="GO" id="GO:0005737">
    <property type="term" value="C:cytoplasm"/>
    <property type="evidence" value="ECO:0007669"/>
    <property type="project" value="UniProtKB-SubCell"/>
</dbReference>
<comment type="similarity">
    <text evidence="8">Belongs to the MobA family.</text>
</comment>
<evidence type="ECO:0000313" key="11">
    <source>
        <dbReference type="Proteomes" id="UP000693972"/>
    </source>
</evidence>
<organism evidence="10">
    <name type="scientific">Gymnodinialimonas phycosphaerae</name>
    <dbReference type="NCBI Taxonomy" id="2841589"/>
    <lineage>
        <taxon>Bacteria</taxon>
        <taxon>Pseudomonadati</taxon>
        <taxon>Pseudomonadota</taxon>
        <taxon>Alphaproteobacteria</taxon>
        <taxon>Rhodobacterales</taxon>
        <taxon>Paracoccaceae</taxon>
        <taxon>Gymnodinialimonas</taxon>
    </lineage>
</organism>
<dbReference type="EMBL" id="CP078073">
    <property type="protein sequence ID" value="QXL87190.1"/>
    <property type="molecule type" value="Genomic_DNA"/>
</dbReference>
<evidence type="ECO:0000313" key="10">
    <source>
        <dbReference type="EMBL" id="QXL87190.1"/>
    </source>
</evidence>
<keyword evidence="1 8" id="KW-0963">Cytoplasm</keyword>
<feature type="domain" description="MobA-like NTP transferase" evidence="9">
    <location>
        <begin position="10"/>
        <end position="153"/>
    </location>
</feature>
<accession>A0A975TTW7</accession>
<name>A0A975TTW7_9RHOB</name>
<dbReference type="NCBIfam" id="TIGR02665">
    <property type="entry name" value="molyb_mobA"/>
    <property type="match status" value="1"/>
</dbReference>
<keyword evidence="2 8" id="KW-0808">Transferase</keyword>
<comment type="subcellular location">
    <subcellularLocation>
        <location evidence="8">Cytoplasm</location>
    </subcellularLocation>
</comment>
<gene>
    <name evidence="8 10" type="primary">mobA</name>
    <name evidence="10" type="ORF">KUL25_17415</name>
</gene>
<evidence type="ECO:0000256" key="4">
    <source>
        <dbReference type="ARBA" id="ARBA00022741"/>
    </source>
</evidence>
<dbReference type="InterPro" id="IPR025877">
    <property type="entry name" value="MobA-like_NTP_Trfase"/>
</dbReference>
<feature type="binding site" evidence="8">
    <location>
        <position position="98"/>
    </location>
    <ligand>
        <name>Mg(2+)</name>
        <dbReference type="ChEBI" id="CHEBI:18420"/>
    </ligand>
</feature>
<proteinExistence type="inferred from homology"/>
<evidence type="ECO:0000259" key="9">
    <source>
        <dbReference type="Pfam" id="PF12804"/>
    </source>
</evidence>
<dbReference type="InterPro" id="IPR029044">
    <property type="entry name" value="Nucleotide-diphossugar_trans"/>
</dbReference>
<evidence type="ECO:0000256" key="6">
    <source>
        <dbReference type="ARBA" id="ARBA00023134"/>
    </source>
</evidence>
<protein>
    <recommendedName>
        <fullName evidence="8">Molybdenum cofactor guanylyltransferase</fullName>
        <shortName evidence="8">MoCo guanylyltransferase</shortName>
        <ecNumber evidence="8">2.7.7.77</ecNumber>
    </recommendedName>
    <alternativeName>
        <fullName evidence="8">GTP:molybdopterin guanylyltransferase</fullName>
    </alternativeName>
    <alternativeName>
        <fullName evidence="8">Mo-MPT guanylyltransferase</fullName>
    </alternativeName>
    <alternativeName>
        <fullName evidence="8">Molybdopterin guanylyltransferase</fullName>
    </alternativeName>
    <alternativeName>
        <fullName evidence="8">Molybdopterin-guanine dinucleotide synthase</fullName>
        <shortName evidence="8">MGD synthase</shortName>
    </alternativeName>
</protein>
<keyword evidence="4 8" id="KW-0547">Nucleotide-binding</keyword>
<dbReference type="GO" id="GO:0061603">
    <property type="term" value="F:molybdenum cofactor guanylyltransferase activity"/>
    <property type="evidence" value="ECO:0007669"/>
    <property type="project" value="UniProtKB-EC"/>
</dbReference>
<comment type="domain">
    <text evidence="8">The N-terminal domain determines nucleotide recognition and specific binding, while the C-terminal domain determines the specific binding to the target protein.</text>
</comment>
<feature type="binding site" evidence="8">
    <location>
        <position position="53"/>
    </location>
    <ligand>
        <name>GTP</name>
        <dbReference type="ChEBI" id="CHEBI:37565"/>
    </ligand>
</feature>
<comment type="cofactor">
    <cofactor evidence="8">
        <name>Mg(2+)</name>
        <dbReference type="ChEBI" id="CHEBI:18420"/>
    </cofactor>
</comment>
<comment type="function">
    <text evidence="8">Transfers a GMP moiety from GTP to Mo-molybdopterin (Mo-MPT) cofactor (Moco or molybdenum cofactor) to form Mo-molybdopterin guanine dinucleotide (Mo-MGD) cofactor.</text>
</comment>
<dbReference type="GO" id="GO:0046872">
    <property type="term" value="F:metal ion binding"/>
    <property type="evidence" value="ECO:0007669"/>
    <property type="project" value="UniProtKB-KW"/>
</dbReference>
<comment type="catalytic activity">
    <reaction evidence="8">
        <text>Mo-molybdopterin + GTP + H(+) = Mo-molybdopterin guanine dinucleotide + diphosphate</text>
        <dbReference type="Rhea" id="RHEA:34243"/>
        <dbReference type="ChEBI" id="CHEBI:15378"/>
        <dbReference type="ChEBI" id="CHEBI:33019"/>
        <dbReference type="ChEBI" id="CHEBI:37565"/>
        <dbReference type="ChEBI" id="CHEBI:71302"/>
        <dbReference type="ChEBI" id="CHEBI:71310"/>
        <dbReference type="EC" id="2.7.7.77"/>
    </reaction>
</comment>
<dbReference type="GO" id="GO:1902758">
    <property type="term" value="P:bis(molybdopterin guanine dinucleotide)molybdenum biosynthetic process"/>
    <property type="evidence" value="ECO:0007669"/>
    <property type="project" value="TreeGrafter"/>
</dbReference>
<dbReference type="SUPFAM" id="SSF53448">
    <property type="entry name" value="Nucleotide-diphospho-sugar transferases"/>
    <property type="match status" value="1"/>
</dbReference>
<keyword evidence="7 8" id="KW-0501">Molybdenum cofactor biosynthesis</keyword>
<dbReference type="InterPro" id="IPR013482">
    <property type="entry name" value="Molybde_CF_guanTrfase"/>
</dbReference>
<dbReference type="EMBL" id="JAIMBW010000001">
    <property type="protein sequence ID" value="MBY4894540.1"/>
    <property type="molecule type" value="Genomic_DNA"/>
</dbReference>
<evidence type="ECO:0000256" key="8">
    <source>
        <dbReference type="HAMAP-Rule" id="MF_00316"/>
    </source>
</evidence>
<evidence type="ECO:0000256" key="2">
    <source>
        <dbReference type="ARBA" id="ARBA00022679"/>
    </source>
</evidence>